<feature type="transmembrane region" description="Helical" evidence="1">
    <location>
        <begin position="35"/>
        <end position="53"/>
    </location>
</feature>
<evidence type="ECO:0000256" key="1">
    <source>
        <dbReference type="SAM" id="Phobius"/>
    </source>
</evidence>
<sequence length="210" mass="23218">MQDEMSRQDLNERLAVIERMIVEGRIRSESWGWTFLLWGVAYYVAIAWATWGQSLAVWSSTYSRWYAWPVTMMAALVLTLAIGMRRGHGEPGTTVIRAIVSVWICAGISMMFLFPAMSFAGTPVNQHSFVAIVAAMMGVTNGASGLILRWKMQVACAVVWWITAAAACFGSDAQLAVVFLTAIFLCQIAFGIYAMVLESRRRAQHGVAHA</sequence>
<feature type="transmembrane region" description="Helical" evidence="1">
    <location>
        <begin position="95"/>
        <end position="117"/>
    </location>
</feature>
<proteinExistence type="predicted"/>
<feature type="transmembrane region" description="Helical" evidence="1">
    <location>
        <begin position="176"/>
        <end position="196"/>
    </location>
</feature>
<feature type="transmembrane region" description="Helical" evidence="1">
    <location>
        <begin position="129"/>
        <end position="147"/>
    </location>
</feature>
<accession>A0A2N9LB17</accession>
<keyword evidence="1" id="KW-0812">Transmembrane</keyword>
<feature type="transmembrane region" description="Helical" evidence="1">
    <location>
        <begin position="154"/>
        <end position="170"/>
    </location>
</feature>
<keyword evidence="1" id="KW-1133">Transmembrane helix</keyword>
<keyword evidence="1" id="KW-0472">Membrane</keyword>
<protein>
    <submittedName>
        <fullName evidence="2">Uncharacterized protein</fullName>
    </submittedName>
</protein>
<gene>
    <name evidence="2" type="ORF">SBA5_290088</name>
</gene>
<evidence type="ECO:0000313" key="3">
    <source>
        <dbReference type="Proteomes" id="UP000239735"/>
    </source>
</evidence>
<feature type="transmembrane region" description="Helical" evidence="1">
    <location>
        <begin position="65"/>
        <end position="83"/>
    </location>
</feature>
<dbReference type="AlphaFoldDB" id="A0A2N9LB17"/>
<evidence type="ECO:0000313" key="2">
    <source>
        <dbReference type="EMBL" id="SPE20234.1"/>
    </source>
</evidence>
<reference evidence="3" key="1">
    <citation type="submission" date="2018-02" db="EMBL/GenBank/DDBJ databases">
        <authorList>
            <person name="Hausmann B."/>
        </authorList>
    </citation>
    <scope>NUCLEOTIDE SEQUENCE [LARGE SCALE GENOMIC DNA]</scope>
    <source>
        <strain evidence="3">Peat soil MAG SbA5</strain>
    </source>
</reference>
<dbReference type="EMBL" id="OKRB01000085">
    <property type="protein sequence ID" value="SPE20234.1"/>
    <property type="molecule type" value="Genomic_DNA"/>
</dbReference>
<organism evidence="2 3">
    <name type="scientific">Candidatus Sulfuritelmatomonas gaucii</name>
    <dbReference type="NCBI Taxonomy" id="2043161"/>
    <lineage>
        <taxon>Bacteria</taxon>
        <taxon>Pseudomonadati</taxon>
        <taxon>Acidobacteriota</taxon>
        <taxon>Terriglobia</taxon>
        <taxon>Terriglobales</taxon>
        <taxon>Acidobacteriaceae</taxon>
        <taxon>Candidatus Sulfuritelmatomonas</taxon>
    </lineage>
</organism>
<dbReference type="Proteomes" id="UP000239735">
    <property type="component" value="Unassembled WGS sequence"/>
</dbReference>
<name>A0A2N9LB17_9BACT</name>